<name>A0A1M5TAY6_9RHOB</name>
<evidence type="ECO:0000256" key="3">
    <source>
        <dbReference type="ARBA" id="ARBA00022630"/>
    </source>
</evidence>
<dbReference type="STRING" id="996342.SAMN05443551_2155"/>
<dbReference type="RefSeq" id="WP_072778375.1">
    <property type="nucleotide sequence ID" value="NZ_FQXC01000003.1"/>
</dbReference>
<dbReference type="InterPro" id="IPR050641">
    <property type="entry name" value="RIFMO-like"/>
</dbReference>
<gene>
    <name evidence="9" type="ORF">SAMN05443551_2155</name>
</gene>
<feature type="domain" description="FAD-binding" evidence="7">
    <location>
        <begin position="28"/>
        <end position="397"/>
    </location>
</feature>
<dbReference type="GO" id="GO:0071949">
    <property type="term" value="F:FAD binding"/>
    <property type="evidence" value="ECO:0007669"/>
    <property type="project" value="InterPro"/>
</dbReference>
<dbReference type="Gene3D" id="3.30.9.10">
    <property type="entry name" value="D-Amino Acid Oxidase, subunit A, domain 2"/>
    <property type="match status" value="1"/>
</dbReference>
<evidence type="ECO:0000256" key="4">
    <source>
        <dbReference type="ARBA" id="ARBA00022827"/>
    </source>
</evidence>
<protein>
    <submittedName>
        <fullName evidence="9">Phenol 2-monooxygenase</fullName>
    </submittedName>
</protein>
<evidence type="ECO:0000259" key="7">
    <source>
        <dbReference type="Pfam" id="PF01494"/>
    </source>
</evidence>
<dbReference type="Gene3D" id="3.40.30.20">
    <property type="match status" value="1"/>
</dbReference>
<evidence type="ECO:0000313" key="10">
    <source>
        <dbReference type="Proteomes" id="UP000184221"/>
    </source>
</evidence>
<dbReference type="InterPro" id="IPR036188">
    <property type="entry name" value="FAD/NAD-bd_sf"/>
</dbReference>
<keyword evidence="10" id="KW-1185">Reference proteome</keyword>
<reference evidence="9 10" key="1">
    <citation type="submission" date="2016-11" db="EMBL/GenBank/DDBJ databases">
        <authorList>
            <person name="Jaros S."/>
            <person name="Januszkiewicz K."/>
            <person name="Wedrychowicz H."/>
        </authorList>
    </citation>
    <scope>NUCLEOTIDE SEQUENCE [LARGE SCALE GENOMIC DNA]</scope>
    <source>
        <strain evidence="9 10">DSM 29431</strain>
    </source>
</reference>
<dbReference type="PRINTS" id="PR00420">
    <property type="entry name" value="RNGMNOXGNASE"/>
</dbReference>
<dbReference type="PANTHER" id="PTHR43004:SF19">
    <property type="entry name" value="BINDING MONOOXYGENASE, PUTATIVE (JCVI)-RELATED"/>
    <property type="match status" value="1"/>
</dbReference>
<keyword evidence="9" id="KW-0503">Monooxygenase</keyword>
<evidence type="ECO:0000313" key="9">
    <source>
        <dbReference type="EMBL" id="SHH47947.1"/>
    </source>
</evidence>
<comment type="similarity">
    <text evidence="2">Belongs to the PheA/TfdB FAD monooxygenase family.</text>
</comment>
<dbReference type="OrthoDB" id="9791689at2"/>
<dbReference type="EMBL" id="FQXC01000003">
    <property type="protein sequence ID" value="SHH47947.1"/>
    <property type="molecule type" value="Genomic_DNA"/>
</dbReference>
<dbReference type="AlphaFoldDB" id="A0A1M5TAY6"/>
<organism evidence="9 10">
    <name type="scientific">Marivita hallyeonensis</name>
    <dbReference type="NCBI Taxonomy" id="996342"/>
    <lineage>
        <taxon>Bacteria</taxon>
        <taxon>Pseudomonadati</taxon>
        <taxon>Pseudomonadota</taxon>
        <taxon>Alphaproteobacteria</taxon>
        <taxon>Rhodobacterales</taxon>
        <taxon>Roseobacteraceae</taxon>
        <taxon>Marivita</taxon>
    </lineage>
</organism>
<proteinExistence type="inferred from homology"/>
<keyword evidence="3" id="KW-0285">Flavoprotein</keyword>
<evidence type="ECO:0000256" key="2">
    <source>
        <dbReference type="ARBA" id="ARBA00007801"/>
    </source>
</evidence>
<dbReference type="InterPro" id="IPR002938">
    <property type="entry name" value="FAD-bd"/>
</dbReference>
<evidence type="ECO:0000256" key="5">
    <source>
        <dbReference type="ARBA" id="ARBA00023002"/>
    </source>
</evidence>
<dbReference type="InterPro" id="IPR036249">
    <property type="entry name" value="Thioredoxin-like_sf"/>
</dbReference>
<keyword evidence="4" id="KW-0274">FAD</keyword>
<accession>A0A1M5TAY6</accession>
<feature type="domain" description="Phenol hydroxylase-like C-terminal dimerisation" evidence="8">
    <location>
        <begin position="436"/>
        <end position="622"/>
    </location>
</feature>
<dbReference type="Pfam" id="PF07976">
    <property type="entry name" value="Phe_hydrox_dim"/>
    <property type="match status" value="1"/>
</dbReference>
<dbReference type="SUPFAM" id="SSF51905">
    <property type="entry name" value="FAD/NAD(P)-binding domain"/>
    <property type="match status" value="1"/>
</dbReference>
<dbReference type="InterPro" id="IPR038220">
    <property type="entry name" value="PHOX_C_sf"/>
</dbReference>
<evidence type="ECO:0000256" key="6">
    <source>
        <dbReference type="SAM" id="MobiDB-lite"/>
    </source>
</evidence>
<dbReference type="PANTHER" id="PTHR43004">
    <property type="entry name" value="TRK SYSTEM POTASSIUM UPTAKE PROTEIN"/>
    <property type="match status" value="1"/>
</dbReference>
<feature type="region of interest" description="Disordered" evidence="6">
    <location>
        <begin position="1"/>
        <end position="21"/>
    </location>
</feature>
<evidence type="ECO:0000259" key="8">
    <source>
        <dbReference type="Pfam" id="PF07976"/>
    </source>
</evidence>
<dbReference type="InterPro" id="IPR012941">
    <property type="entry name" value="Phe_hydrox_C_dim_dom"/>
</dbReference>
<dbReference type="Pfam" id="PF01494">
    <property type="entry name" value="FAD_binding_3"/>
    <property type="match status" value="1"/>
</dbReference>
<evidence type="ECO:0000256" key="1">
    <source>
        <dbReference type="ARBA" id="ARBA00001974"/>
    </source>
</evidence>
<comment type="cofactor">
    <cofactor evidence="1">
        <name>FAD</name>
        <dbReference type="ChEBI" id="CHEBI:57692"/>
    </cofactor>
</comment>
<dbReference type="Gene3D" id="3.50.50.60">
    <property type="entry name" value="FAD/NAD(P)-binding domain"/>
    <property type="match status" value="1"/>
</dbReference>
<dbReference type="Proteomes" id="UP000184221">
    <property type="component" value="Unassembled WGS sequence"/>
</dbReference>
<keyword evidence="5" id="KW-0560">Oxidoreductase</keyword>
<dbReference type="GO" id="GO:0016709">
    <property type="term" value="F:oxidoreductase activity, acting on paired donors, with incorporation or reduction of molecular oxygen, NAD(P)H as one donor, and incorporation of one atom of oxygen"/>
    <property type="evidence" value="ECO:0007669"/>
    <property type="project" value="UniProtKB-ARBA"/>
</dbReference>
<dbReference type="SUPFAM" id="SSF54373">
    <property type="entry name" value="FAD-linked reductases, C-terminal domain"/>
    <property type="match status" value="1"/>
</dbReference>
<dbReference type="CDD" id="cd02979">
    <property type="entry name" value="PHOX_C"/>
    <property type="match status" value="1"/>
</dbReference>
<dbReference type="SUPFAM" id="SSF52833">
    <property type="entry name" value="Thioredoxin-like"/>
    <property type="match status" value="1"/>
</dbReference>
<dbReference type="NCBIfam" id="NF006144">
    <property type="entry name" value="PRK08294.1"/>
    <property type="match status" value="1"/>
</dbReference>
<sequence length="624" mass="68506">MQYHEEGFRPGDPSLHPALEGGDAQPDKVDVLIVGCGPAGLTLAAQLSAFPDITVRIAERKPGPLEVGQADGIACRSVEMFEAFGFAEKVVKEGYWVNEVTFWRPGDDGSPLVRADRIKDVEDDLSEMPHIILSQARIHDFYLDIMRKSPRRLAPCYNRELLSVVRTDDPDFPVTAEFSCHDEDGKTETIHARYVVGCDGARSRVRTAMGHALKGESARQLWGVMDVLPRTDFPDIRLKCAIQSASAGSVLIIPREGGYMVRLYIELDELEDGERAADRQVTPELLIAKAQEILSPHTFDVAEVAWWSAYEIGQRVCDAFDDVSETERGTKHPRLFIAGDACHTHSPKAGQGMNVSMADAFNLGWKLAAVLRGTAVPLLLDTYSEERRAKAQELIDFDKDMARLFSAKPKNAAEAELFQKYFQKHGRYTAGVETCYAPSLITGVPQHQALAKGLIVGKRFHSALVARLADAKPMQLGHVLKADGRWRMFLFANAGDIGQPDGPIAMLCAFLASASGPVRRVTPPAANIDSVVDVRAVFQQPHREMNLGGLPALLLPTKGALGLTDYEKAFCPAEGGPDIFDLRGIERERGAVVIIRPDQFVAQVLPMDATDEISDFFGEVFTAV</sequence>